<name>A0A317Q5G4_9ENTR</name>
<dbReference type="Pfam" id="PF13673">
    <property type="entry name" value="Acetyltransf_10"/>
    <property type="match status" value="1"/>
</dbReference>
<sequence length="156" mass="17877">MQVVPLKIEHAQEQDFRQVLSVINTTINTIYPKYYPAGVVRFFLEHHAPEKVQQSIKNREIYILSSNGIVVGTGSISGNEIGRLFVLPQYQRQGYGKLLMDFLERTVLERYGSVTLDASLPAIRFYMQRGYRLISFESATTASQDILCYPVMSLHR</sequence>
<evidence type="ECO:0000313" key="2">
    <source>
        <dbReference type="EMBL" id="PWW11658.1"/>
    </source>
</evidence>
<comment type="caution">
    <text evidence="2">The sequence shown here is derived from an EMBL/GenBank/DDBJ whole genome shotgun (WGS) entry which is preliminary data.</text>
</comment>
<dbReference type="PANTHER" id="PTHR43451">
    <property type="entry name" value="ACETYLTRANSFERASE (GNAT) FAMILY PROTEIN"/>
    <property type="match status" value="1"/>
</dbReference>
<organism evidence="2 3">
    <name type="scientific">Mangrovibacter plantisponsor</name>
    <dbReference type="NCBI Taxonomy" id="451513"/>
    <lineage>
        <taxon>Bacteria</taxon>
        <taxon>Pseudomonadati</taxon>
        <taxon>Pseudomonadota</taxon>
        <taxon>Gammaproteobacteria</taxon>
        <taxon>Enterobacterales</taxon>
        <taxon>Enterobacteriaceae</taxon>
        <taxon>Mangrovibacter</taxon>
    </lineage>
</organism>
<dbReference type="InterPro" id="IPR052564">
    <property type="entry name" value="N-acetyltrans/Recomb-assoc"/>
</dbReference>
<reference evidence="2 3" key="1">
    <citation type="submission" date="2018-05" db="EMBL/GenBank/DDBJ databases">
        <title>Genomic Encyclopedia of Type Strains, Phase IV (KMG-IV): sequencing the most valuable type-strain genomes for metagenomic binning, comparative biology and taxonomic classification.</title>
        <authorList>
            <person name="Goeker M."/>
        </authorList>
    </citation>
    <scope>NUCLEOTIDE SEQUENCE [LARGE SCALE GENOMIC DNA]</scope>
    <source>
        <strain evidence="2 3">DSM 19579</strain>
    </source>
</reference>
<dbReference type="Gene3D" id="3.40.630.30">
    <property type="match status" value="1"/>
</dbReference>
<gene>
    <name evidence="2" type="ORF">DES37_102266</name>
</gene>
<dbReference type="Proteomes" id="UP000246744">
    <property type="component" value="Unassembled WGS sequence"/>
</dbReference>
<evidence type="ECO:0000313" key="3">
    <source>
        <dbReference type="Proteomes" id="UP000246744"/>
    </source>
</evidence>
<feature type="domain" description="N-acetyltransferase" evidence="1">
    <location>
        <begin position="6"/>
        <end position="156"/>
    </location>
</feature>
<dbReference type="EMBL" id="QGTS01000002">
    <property type="protein sequence ID" value="PWW11658.1"/>
    <property type="molecule type" value="Genomic_DNA"/>
</dbReference>
<keyword evidence="2" id="KW-0808">Transferase</keyword>
<protein>
    <submittedName>
        <fullName evidence="2">Acetyltransferase (GNAT) family protein</fullName>
    </submittedName>
</protein>
<accession>A0A317Q5G4</accession>
<dbReference type="CDD" id="cd04301">
    <property type="entry name" value="NAT_SF"/>
    <property type="match status" value="1"/>
</dbReference>
<proteinExistence type="predicted"/>
<evidence type="ECO:0000259" key="1">
    <source>
        <dbReference type="PROSITE" id="PS51186"/>
    </source>
</evidence>
<dbReference type="GO" id="GO:0016747">
    <property type="term" value="F:acyltransferase activity, transferring groups other than amino-acyl groups"/>
    <property type="evidence" value="ECO:0007669"/>
    <property type="project" value="InterPro"/>
</dbReference>
<dbReference type="InterPro" id="IPR000182">
    <property type="entry name" value="GNAT_dom"/>
</dbReference>
<dbReference type="PANTHER" id="PTHR43451:SF1">
    <property type="entry name" value="ACETYLTRANSFERASE"/>
    <property type="match status" value="1"/>
</dbReference>
<dbReference type="PROSITE" id="PS51186">
    <property type="entry name" value="GNAT"/>
    <property type="match status" value="1"/>
</dbReference>
<dbReference type="AlphaFoldDB" id="A0A317Q5G4"/>
<dbReference type="SUPFAM" id="SSF55729">
    <property type="entry name" value="Acyl-CoA N-acyltransferases (Nat)"/>
    <property type="match status" value="1"/>
</dbReference>
<keyword evidence="3" id="KW-1185">Reference proteome</keyword>
<dbReference type="InterPro" id="IPR016181">
    <property type="entry name" value="Acyl_CoA_acyltransferase"/>
</dbReference>